<dbReference type="AlphaFoldDB" id="A0A0J8B9X5"/>
<dbReference type="Proteomes" id="UP000035740">
    <property type="component" value="Unassembled WGS sequence"/>
</dbReference>
<dbReference type="Gramene" id="KMS96667">
    <property type="protein sequence ID" value="KMS96667"/>
    <property type="gene ID" value="BVRB_8g200880"/>
</dbReference>
<gene>
    <name evidence="3" type="ORF">BVRB_8g200880</name>
</gene>
<proteinExistence type="inferred from homology"/>
<dbReference type="Pfam" id="PF04520">
    <property type="entry name" value="Senescence_reg"/>
    <property type="match status" value="1"/>
</dbReference>
<accession>A0A0J8B9X5</accession>
<evidence type="ECO:0000313" key="3">
    <source>
        <dbReference type="EMBL" id="KMS96667.1"/>
    </source>
</evidence>
<protein>
    <submittedName>
        <fullName evidence="3">Uncharacterized protein</fullName>
    </submittedName>
</protein>
<feature type="compositionally biased region" description="Basic and acidic residues" evidence="2">
    <location>
        <begin position="18"/>
        <end position="32"/>
    </location>
</feature>
<evidence type="ECO:0000256" key="1">
    <source>
        <dbReference type="ARBA" id="ARBA00034773"/>
    </source>
</evidence>
<dbReference type="InterPro" id="IPR007608">
    <property type="entry name" value="Senescence_reg_S40"/>
</dbReference>
<dbReference type="OrthoDB" id="10577183at2759"/>
<dbReference type="OMA" id="YRIRNCI"/>
<keyword evidence="4" id="KW-1185">Reference proteome</keyword>
<evidence type="ECO:0000256" key="2">
    <source>
        <dbReference type="SAM" id="MobiDB-lite"/>
    </source>
</evidence>
<evidence type="ECO:0000313" key="4">
    <source>
        <dbReference type="Proteomes" id="UP000035740"/>
    </source>
</evidence>
<name>A0A0J8B9X5_BETVV</name>
<sequence>MFSDYSSDQSVESDESERDDRMFKHNNIESDGSKMMLKKRKSLKKMQKISSSLPIHIPVSGNNSLRYDSDVASFEPFDHVDFDDEDDVMMRLPPHLIVDRRRANRELARSFPLKERNLYRIRNCILIMNDEIS</sequence>
<comment type="similarity">
    <text evidence="1">Belongs to the senescence regulator S40 family.</text>
</comment>
<feature type="compositionally biased region" description="Low complexity" evidence="2">
    <location>
        <begin position="1"/>
        <end position="10"/>
    </location>
</feature>
<reference evidence="3 4" key="1">
    <citation type="journal article" date="2014" name="Nature">
        <title>The genome of the recently domesticated crop plant sugar beet (Beta vulgaris).</title>
        <authorList>
            <person name="Dohm J.C."/>
            <person name="Minoche A.E."/>
            <person name="Holtgrawe D."/>
            <person name="Capella-Gutierrez S."/>
            <person name="Zakrzewski F."/>
            <person name="Tafer H."/>
            <person name="Rupp O."/>
            <person name="Sorensen T.R."/>
            <person name="Stracke R."/>
            <person name="Reinhardt R."/>
            <person name="Goesmann A."/>
            <person name="Kraft T."/>
            <person name="Schulz B."/>
            <person name="Stadler P.F."/>
            <person name="Schmidt T."/>
            <person name="Gabaldon T."/>
            <person name="Lehrach H."/>
            <person name="Weisshaar B."/>
            <person name="Himmelbauer H."/>
        </authorList>
    </citation>
    <scope>NUCLEOTIDE SEQUENCE [LARGE SCALE GENOMIC DNA]</scope>
    <source>
        <tissue evidence="3">Taproot</tissue>
    </source>
</reference>
<dbReference type="GO" id="GO:0010150">
    <property type="term" value="P:leaf senescence"/>
    <property type="evidence" value="ECO:0007669"/>
    <property type="project" value="UniProtKB-ARBA"/>
</dbReference>
<feature type="region of interest" description="Disordered" evidence="2">
    <location>
        <begin position="1"/>
        <end position="34"/>
    </location>
</feature>
<organism evidence="3 4">
    <name type="scientific">Beta vulgaris subsp. vulgaris</name>
    <name type="common">Beet</name>
    <dbReference type="NCBI Taxonomy" id="3555"/>
    <lineage>
        <taxon>Eukaryota</taxon>
        <taxon>Viridiplantae</taxon>
        <taxon>Streptophyta</taxon>
        <taxon>Embryophyta</taxon>
        <taxon>Tracheophyta</taxon>
        <taxon>Spermatophyta</taxon>
        <taxon>Magnoliopsida</taxon>
        <taxon>eudicotyledons</taxon>
        <taxon>Gunneridae</taxon>
        <taxon>Pentapetalae</taxon>
        <taxon>Caryophyllales</taxon>
        <taxon>Chenopodiaceae</taxon>
        <taxon>Betoideae</taxon>
        <taxon>Beta</taxon>
    </lineage>
</organism>
<dbReference type="EMBL" id="KQ090364">
    <property type="protein sequence ID" value="KMS96667.1"/>
    <property type="molecule type" value="Genomic_DNA"/>
</dbReference>